<gene>
    <name evidence="3" type="ORF">NOR51B_2539</name>
</gene>
<sequence length="170" mass="18719">MTTGSLLLLALTLGSVGSMADSHNADEVDEVAVIEAFYADYRDAVEASSIPGYLDALHPDVRLLPPGAKPIDGRDRYSTFLGPVFEMATYKIEVISYPEITVVGDMAVADYEYIIHLTLKDPEVGIEQEGALTAQKTHSYYTDVLLKEDDGTWGIWRHTWTTISATSEDE</sequence>
<evidence type="ECO:0000313" key="4">
    <source>
        <dbReference type="Proteomes" id="UP000004699"/>
    </source>
</evidence>
<dbReference type="InterPro" id="IPR032710">
    <property type="entry name" value="NTF2-like_dom_sf"/>
</dbReference>
<feature type="signal peptide" evidence="1">
    <location>
        <begin position="1"/>
        <end position="20"/>
    </location>
</feature>
<dbReference type="SUPFAM" id="SSF54427">
    <property type="entry name" value="NTF2-like"/>
    <property type="match status" value="1"/>
</dbReference>
<organism evidence="3 4">
    <name type="scientific">Luminiphilus syltensis NOR5-1B</name>
    <dbReference type="NCBI Taxonomy" id="565045"/>
    <lineage>
        <taxon>Bacteria</taxon>
        <taxon>Pseudomonadati</taxon>
        <taxon>Pseudomonadota</taxon>
        <taxon>Gammaproteobacteria</taxon>
        <taxon>Cellvibrionales</taxon>
        <taxon>Halieaceae</taxon>
        <taxon>Luminiphilus</taxon>
    </lineage>
</organism>
<reference evidence="4" key="1">
    <citation type="journal article" date="2013" name="BMC Microbiol.">
        <title>Taxonomy and evolution of bacteriochlorophyll a-containing members of the OM60/NOR5 clade of marine gammaproteobacteria: description of Luminiphilus syltensis gen. nov., sp. nov., reclassification of Haliea rubra as Pseudohaliea rubra gen. nov., comb. nov., and emendation of Chromatocurvus halotolerans.</title>
        <authorList>
            <person name="Spring S."/>
            <person name="Riedel T."/>
            <person name="Sproer C."/>
            <person name="Yan S."/>
            <person name="Harder J."/>
            <person name="Fuchs B.M."/>
        </authorList>
    </citation>
    <scope>NUCLEOTIDE SEQUENCE [LARGE SCALE GENOMIC DNA]</scope>
    <source>
        <strain evidence="4">NOR51-B</strain>
    </source>
</reference>
<dbReference type="AlphaFoldDB" id="B8KTY3"/>
<feature type="domain" description="DUF4440" evidence="2">
    <location>
        <begin position="34"/>
        <end position="153"/>
    </location>
</feature>
<protein>
    <recommendedName>
        <fullName evidence="2">DUF4440 domain-containing protein</fullName>
    </recommendedName>
</protein>
<accession>B8KTY3</accession>
<dbReference type="InterPro" id="IPR027843">
    <property type="entry name" value="DUF4440"/>
</dbReference>
<proteinExistence type="predicted"/>
<evidence type="ECO:0000313" key="3">
    <source>
        <dbReference type="EMBL" id="EED36587.1"/>
    </source>
</evidence>
<dbReference type="HOGENOM" id="CLU_1568839_0_0_6"/>
<keyword evidence="4" id="KW-1185">Reference proteome</keyword>
<feature type="chain" id="PRO_5002873456" description="DUF4440 domain-containing protein" evidence="1">
    <location>
        <begin position="21"/>
        <end position="170"/>
    </location>
</feature>
<keyword evidence="1" id="KW-0732">Signal</keyword>
<evidence type="ECO:0000259" key="2">
    <source>
        <dbReference type="Pfam" id="PF14534"/>
    </source>
</evidence>
<dbReference type="STRING" id="565045.NOR51B_2539"/>
<dbReference type="Proteomes" id="UP000004699">
    <property type="component" value="Unassembled WGS sequence"/>
</dbReference>
<dbReference type="Pfam" id="PF14534">
    <property type="entry name" value="DUF4440"/>
    <property type="match status" value="1"/>
</dbReference>
<evidence type="ECO:0000256" key="1">
    <source>
        <dbReference type="SAM" id="SignalP"/>
    </source>
</evidence>
<name>B8KTY3_9GAMM</name>
<dbReference type="EMBL" id="DS999411">
    <property type="protein sequence ID" value="EED36587.1"/>
    <property type="molecule type" value="Genomic_DNA"/>
</dbReference>
<dbReference type="Gene3D" id="3.10.450.50">
    <property type="match status" value="1"/>
</dbReference>